<dbReference type="Pfam" id="PF25539">
    <property type="entry name" value="Bestrophin_2"/>
    <property type="match status" value="1"/>
</dbReference>
<dbReference type="GO" id="GO:0005254">
    <property type="term" value="F:chloride channel activity"/>
    <property type="evidence" value="ECO:0007669"/>
    <property type="project" value="InterPro"/>
</dbReference>
<evidence type="ECO:0000256" key="6">
    <source>
        <dbReference type="ARBA" id="ARBA00023065"/>
    </source>
</evidence>
<keyword evidence="6" id="KW-0406">Ion transport</keyword>
<name>A0A840RM47_9NEIS</name>
<dbReference type="InterPro" id="IPR044669">
    <property type="entry name" value="YneE/VCCN1/2-like"/>
</dbReference>
<keyword evidence="4 9" id="KW-0812">Transmembrane</keyword>
<proteinExistence type="inferred from homology"/>
<reference evidence="10 11" key="1">
    <citation type="submission" date="2020-08" db="EMBL/GenBank/DDBJ databases">
        <title>Genomic Encyclopedia of Type Strains, Phase IV (KMG-IV): sequencing the most valuable type-strain genomes for metagenomic binning, comparative biology and taxonomic classification.</title>
        <authorList>
            <person name="Goeker M."/>
        </authorList>
    </citation>
    <scope>NUCLEOTIDE SEQUENCE [LARGE SCALE GENOMIC DNA]</scope>
    <source>
        <strain evidence="10 11">DSM 18233</strain>
    </source>
</reference>
<protein>
    <submittedName>
        <fullName evidence="10">Putative membrane protein</fullName>
    </submittedName>
</protein>
<feature type="transmembrane region" description="Helical" evidence="9">
    <location>
        <begin position="24"/>
        <end position="44"/>
    </location>
</feature>
<dbReference type="RefSeq" id="WP_184102985.1">
    <property type="nucleotide sequence ID" value="NZ_JACHHN010000010.1"/>
</dbReference>
<sequence length="305" mass="33959">MIVRPHSHWISLLFVWRGSVLHRILPRLMVVAAVSVLAVLARGWWFNEHANSSLSIPPFTLMGIALAIFLGFRNSVSYERYWEARKLWGGLLVAARSVMRQLHAAAPDHPATARLGRGLAACTYALLGQMRHTDQQAQLARLLPAQLLPRVSEARFKPAFILHWLGSECATLLREGTLSELQYQSIDENLNRLSEMIGGCERIASTPIPFSYRVLLNRTVTLYCLLLPIGLATSTGWLTPLIAAFIAYTYMALDVIGDELEDPFGMEPNDLPLASLSHTIESAIMDVLGEPLTEPAPQAHNYIMH</sequence>
<keyword evidence="3" id="KW-1003">Cell membrane</keyword>
<keyword evidence="11" id="KW-1185">Reference proteome</keyword>
<evidence type="ECO:0000256" key="8">
    <source>
        <dbReference type="ARBA" id="ARBA00034708"/>
    </source>
</evidence>
<evidence type="ECO:0000256" key="9">
    <source>
        <dbReference type="SAM" id="Phobius"/>
    </source>
</evidence>
<dbReference type="PANTHER" id="PTHR33281:SF19">
    <property type="entry name" value="VOLTAGE-DEPENDENT ANION CHANNEL-FORMING PROTEIN YNEE"/>
    <property type="match status" value="1"/>
</dbReference>
<gene>
    <name evidence="10" type="ORF">HNQ50_004100</name>
</gene>
<comment type="subcellular location">
    <subcellularLocation>
        <location evidence="1">Cell membrane</location>
        <topology evidence="1">Multi-pass membrane protein</topology>
    </subcellularLocation>
</comment>
<feature type="transmembrane region" description="Helical" evidence="9">
    <location>
        <begin position="56"/>
        <end position="76"/>
    </location>
</feature>
<dbReference type="PANTHER" id="PTHR33281">
    <property type="entry name" value="UPF0187 PROTEIN YNEE"/>
    <property type="match status" value="1"/>
</dbReference>
<evidence type="ECO:0000313" key="11">
    <source>
        <dbReference type="Proteomes" id="UP000543030"/>
    </source>
</evidence>
<evidence type="ECO:0000256" key="4">
    <source>
        <dbReference type="ARBA" id="ARBA00022692"/>
    </source>
</evidence>
<keyword evidence="5 9" id="KW-1133">Transmembrane helix</keyword>
<evidence type="ECO:0000256" key="1">
    <source>
        <dbReference type="ARBA" id="ARBA00004651"/>
    </source>
</evidence>
<evidence type="ECO:0000256" key="7">
    <source>
        <dbReference type="ARBA" id="ARBA00023136"/>
    </source>
</evidence>
<evidence type="ECO:0000256" key="3">
    <source>
        <dbReference type="ARBA" id="ARBA00022475"/>
    </source>
</evidence>
<comment type="similarity">
    <text evidence="8">Belongs to the anion channel-forming bestrophin (TC 1.A.46) family.</text>
</comment>
<dbReference type="GO" id="GO:0005886">
    <property type="term" value="C:plasma membrane"/>
    <property type="evidence" value="ECO:0007669"/>
    <property type="project" value="UniProtKB-SubCell"/>
</dbReference>
<keyword evidence="2" id="KW-0813">Transport</keyword>
<evidence type="ECO:0000313" key="10">
    <source>
        <dbReference type="EMBL" id="MBB5193346.1"/>
    </source>
</evidence>
<keyword evidence="7 9" id="KW-0472">Membrane</keyword>
<dbReference type="Proteomes" id="UP000543030">
    <property type="component" value="Unassembled WGS sequence"/>
</dbReference>
<comment type="caution">
    <text evidence="10">The sequence shown here is derived from an EMBL/GenBank/DDBJ whole genome shotgun (WGS) entry which is preliminary data.</text>
</comment>
<evidence type="ECO:0000256" key="2">
    <source>
        <dbReference type="ARBA" id="ARBA00022448"/>
    </source>
</evidence>
<organism evidence="10 11">
    <name type="scientific">Silvimonas terrae</name>
    <dbReference type="NCBI Taxonomy" id="300266"/>
    <lineage>
        <taxon>Bacteria</taxon>
        <taxon>Pseudomonadati</taxon>
        <taxon>Pseudomonadota</taxon>
        <taxon>Betaproteobacteria</taxon>
        <taxon>Neisseriales</taxon>
        <taxon>Chitinibacteraceae</taxon>
        <taxon>Silvimonas</taxon>
    </lineage>
</organism>
<dbReference type="AlphaFoldDB" id="A0A840RM47"/>
<dbReference type="EMBL" id="JACHHN010000010">
    <property type="protein sequence ID" value="MBB5193346.1"/>
    <property type="molecule type" value="Genomic_DNA"/>
</dbReference>
<evidence type="ECO:0000256" key="5">
    <source>
        <dbReference type="ARBA" id="ARBA00022989"/>
    </source>
</evidence>
<feature type="transmembrane region" description="Helical" evidence="9">
    <location>
        <begin position="220"/>
        <end position="248"/>
    </location>
</feature>
<accession>A0A840RM47</accession>